<protein>
    <submittedName>
        <fullName evidence="1">Uncharacterized protein</fullName>
    </submittedName>
</protein>
<gene>
    <name evidence="1" type="ORF">BSPA14S_K0007</name>
</gene>
<organism evidence="1 2">
    <name type="scientific">Borreliella spielmanii A14S</name>
    <dbReference type="NCBI Taxonomy" id="498742"/>
    <lineage>
        <taxon>Bacteria</taxon>
        <taxon>Pseudomonadati</taxon>
        <taxon>Spirochaetota</taxon>
        <taxon>Spirochaetia</taxon>
        <taxon>Spirochaetales</taxon>
        <taxon>Borreliaceae</taxon>
        <taxon>Borreliella</taxon>
    </lineage>
</organism>
<name>C0RBR7_9SPIR</name>
<accession>C0RBR7</accession>
<sequence length="55" mass="6746">MTQQKINRAYIDKEYKDLITVQILKMKSLYDKMVATFKLFSILFRSYFLRSIYKI</sequence>
<evidence type="ECO:0000313" key="1">
    <source>
        <dbReference type="EMBL" id="ACN53229.1"/>
    </source>
</evidence>
<dbReference type="EMBL" id="CP001466">
    <property type="protein sequence ID" value="ACN53229.1"/>
    <property type="molecule type" value="Genomic_DNA"/>
</dbReference>
<dbReference type="AlphaFoldDB" id="C0RBR7"/>
<proteinExistence type="predicted"/>
<geneLocation type="plasmid" evidence="1 2">
    <name>A14S_lp36</name>
</geneLocation>
<evidence type="ECO:0000313" key="2">
    <source>
        <dbReference type="Proteomes" id="UP000003481"/>
    </source>
</evidence>
<dbReference type="HOGENOM" id="CLU_3165267_0_0_12"/>
<keyword evidence="1" id="KW-0614">Plasmid</keyword>
<reference evidence="1 2" key="1">
    <citation type="journal article" date="2012" name="J. Bacteriol.">
        <title>Whole-Genome Sequences of Borrelia bissettii, Borrelia valaisiana, and Borrelia spielmanii.</title>
        <authorList>
            <person name="Schutzer S.E."/>
            <person name="Fraser-Liggett C.M."/>
            <person name="Qiu W.G."/>
            <person name="Kraiczy P."/>
            <person name="Mongodin E.F."/>
            <person name="Dunn J.J."/>
            <person name="Luft B.J."/>
            <person name="Casjens S.R."/>
        </authorList>
    </citation>
    <scope>NUCLEOTIDE SEQUENCE [LARGE SCALE GENOMIC DNA]</scope>
    <source>
        <strain evidence="1 2">A14S</strain>
        <plasmid evidence="1 2">A14S_lp36</plasmid>
    </source>
</reference>
<dbReference type="Proteomes" id="UP000003481">
    <property type="component" value="Plasmid A14S_lp36"/>
</dbReference>